<dbReference type="GeneID" id="116305456"/>
<organism evidence="4 5">
    <name type="scientific">Actinia tenebrosa</name>
    <name type="common">Australian red waratah sea anemone</name>
    <dbReference type="NCBI Taxonomy" id="6105"/>
    <lineage>
        <taxon>Eukaryota</taxon>
        <taxon>Metazoa</taxon>
        <taxon>Cnidaria</taxon>
        <taxon>Anthozoa</taxon>
        <taxon>Hexacorallia</taxon>
        <taxon>Actiniaria</taxon>
        <taxon>Actiniidae</taxon>
        <taxon>Actinia</taxon>
    </lineage>
</organism>
<feature type="compositionally biased region" description="Low complexity" evidence="1">
    <location>
        <begin position="470"/>
        <end position="484"/>
    </location>
</feature>
<feature type="region of interest" description="Disordered" evidence="1">
    <location>
        <begin position="622"/>
        <end position="692"/>
    </location>
</feature>
<feature type="transmembrane region" description="Helical" evidence="2">
    <location>
        <begin position="376"/>
        <end position="401"/>
    </location>
</feature>
<keyword evidence="2" id="KW-0812">Transmembrane</keyword>
<feature type="compositionally biased region" description="Basic and acidic residues" evidence="1">
    <location>
        <begin position="485"/>
        <end position="499"/>
    </location>
</feature>
<dbReference type="RefSeq" id="XP_031571218.1">
    <property type="nucleotide sequence ID" value="XM_031715358.1"/>
</dbReference>
<evidence type="ECO:0000256" key="1">
    <source>
        <dbReference type="SAM" id="MobiDB-lite"/>
    </source>
</evidence>
<reference evidence="5" key="1">
    <citation type="submission" date="2025-08" db="UniProtKB">
        <authorList>
            <consortium name="RefSeq"/>
        </authorList>
    </citation>
    <scope>IDENTIFICATION</scope>
    <source>
        <tissue evidence="5">Tentacle</tissue>
    </source>
</reference>
<evidence type="ECO:0000313" key="4">
    <source>
        <dbReference type="Proteomes" id="UP000515163"/>
    </source>
</evidence>
<dbReference type="InParanoid" id="A0A6P8IZ54"/>
<feature type="compositionally biased region" description="Polar residues" evidence="1">
    <location>
        <begin position="627"/>
        <end position="642"/>
    </location>
</feature>
<evidence type="ECO:0000313" key="5">
    <source>
        <dbReference type="RefSeq" id="XP_031571218.1"/>
    </source>
</evidence>
<keyword evidence="4" id="KW-1185">Reference proteome</keyword>
<name>A0A6P8IZ54_ACTTE</name>
<evidence type="ECO:0000256" key="3">
    <source>
        <dbReference type="SAM" id="SignalP"/>
    </source>
</evidence>
<feature type="compositionally biased region" description="Low complexity" evidence="1">
    <location>
        <begin position="342"/>
        <end position="356"/>
    </location>
</feature>
<sequence>MAFVKRIWRFYIVIVTSLCCFESSLCKKMTFEIERRLKGDAIPNDFIINGKGEWEKWQRCLQNNCRTEFKTVKYGSARSCRCACQYAFSTFRMGATASNSSCIENSKLRSDEGCSILFQNEGTPTNSLTVIDTSKSGQNNVVFPGNSRCNTSGSALYWDYGVWKSSLEDIFLLYAPNSWTRYLKWNRITKYPGRIIKQPLTCTSISTSQTSRHCIIFKISGKLLYDLDPPTKAPTTSSTRSVGTIKTLRTQLSSTTKQPTTKRFTPSTTTSQSTPKLVTSVQTTTSRQTTHSLHYTTHNTVETSTVPVTDQTITTERHKHSTNKIASTATEDIPTEESEMPVTEVTEQSTTETDVVPGKKGARGESSDSDSSNDTLVITAIGAAAAIACVIIICIFLWFVVKRKQNNRNNEAYCSTDMTVITNGTGMNNTSVPTLKNPIYDNPAYLDSTEKHHPKQLPMLGNPVYDKAIVNNNNNNKGHPNVKNPSDERKTKIDSNHYDNEDDDEAYDNPGYQELVVKTLKGTANNAGYSDSTYDNTYAEPEKPVYEALSVNNGRDSIYQALVHNGQSTETMEPPEYLTLLDENPSPEKQDVPEYLTLVGEETNQTQPEADDYDYAYVDGQEKRTTLRTPSTKGAGMSQQDSKVYDGLNDNGPPLYDVLEDPNDKEPPVYDVLEGPDAGDDYLMPVHGNQSK</sequence>
<dbReference type="AlphaFoldDB" id="A0A6P8IZ54"/>
<feature type="compositionally biased region" description="Low complexity" evidence="1">
    <location>
        <begin position="259"/>
        <end position="290"/>
    </location>
</feature>
<gene>
    <name evidence="5" type="primary">LOC116305456</name>
</gene>
<keyword evidence="2" id="KW-0472">Membrane</keyword>
<feature type="signal peptide" evidence="3">
    <location>
        <begin position="1"/>
        <end position="26"/>
    </location>
</feature>
<proteinExistence type="predicted"/>
<protein>
    <submittedName>
        <fullName evidence="5">Uncharacterized protein LOC116305456</fullName>
    </submittedName>
</protein>
<feature type="region of interest" description="Disordered" evidence="1">
    <location>
        <begin position="312"/>
        <end position="373"/>
    </location>
</feature>
<dbReference type="KEGG" id="aten:116305456"/>
<keyword evidence="2" id="KW-1133">Transmembrane helix</keyword>
<feature type="region of interest" description="Disordered" evidence="1">
    <location>
        <begin position="252"/>
        <end position="291"/>
    </location>
</feature>
<feature type="region of interest" description="Disordered" evidence="1">
    <location>
        <begin position="468"/>
        <end position="508"/>
    </location>
</feature>
<dbReference type="Proteomes" id="UP000515163">
    <property type="component" value="Unplaced"/>
</dbReference>
<feature type="chain" id="PRO_5028243750" evidence="3">
    <location>
        <begin position="27"/>
        <end position="692"/>
    </location>
</feature>
<dbReference type="OrthoDB" id="10332449at2759"/>
<keyword evidence="3" id="KW-0732">Signal</keyword>
<accession>A0A6P8IZ54</accession>
<evidence type="ECO:0000256" key="2">
    <source>
        <dbReference type="SAM" id="Phobius"/>
    </source>
</evidence>